<dbReference type="Proteomes" id="UP000647860">
    <property type="component" value="Unassembled WGS sequence"/>
</dbReference>
<organism evidence="1 2">
    <name type="scientific">Micromonospora gifhornensis</name>
    <dbReference type="NCBI Taxonomy" id="84594"/>
    <lineage>
        <taxon>Bacteria</taxon>
        <taxon>Bacillati</taxon>
        <taxon>Actinomycetota</taxon>
        <taxon>Actinomycetes</taxon>
        <taxon>Micromonosporales</taxon>
        <taxon>Micromonosporaceae</taxon>
        <taxon>Micromonospora</taxon>
    </lineage>
</organism>
<sequence>MALICHSITFAVTMRSNVPLNDQLDAARSVDGTTDLAAIRRRFEGPWVRWNLVRTVSSGAAFACLIGALLTR</sequence>
<dbReference type="Pfam" id="PF08592">
    <property type="entry name" value="Anthrone_oxy"/>
    <property type="match status" value="1"/>
</dbReference>
<dbReference type="InterPro" id="IPR013901">
    <property type="entry name" value="Anthrone_oxy"/>
</dbReference>
<dbReference type="EMBL" id="BOPA01000026">
    <property type="protein sequence ID" value="GIJ17204.1"/>
    <property type="molecule type" value="Genomic_DNA"/>
</dbReference>
<gene>
    <name evidence="1" type="ORF">Vgi01_38880</name>
</gene>
<name>A0ABQ4IH11_9ACTN</name>
<keyword evidence="2" id="KW-1185">Reference proteome</keyword>
<accession>A0ABQ4IH11</accession>
<protein>
    <recommendedName>
        <fullName evidence="3">DUF1772 domain-containing protein</fullName>
    </recommendedName>
</protein>
<reference evidence="1 2" key="1">
    <citation type="submission" date="2021-01" db="EMBL/GenBank/DDBJ databases">
        <title>Whole genome shotgun sequence of Verrucosispora gifhornensis NBRC 16317.</title>
        <authorList>
            <person name="Komaki H."/>
            <person name="Tamura T."/>
        </authorList>
    </citation>
    <scope>NUCLEOTIDE SEQUENCE [LARGE SCALE GENOMIC DNA]</scope>
    <source>
        <strain evidence="1 2">NBRC 16317</strain>
    </source>
</reference>
<evidence type="ECO:0000313" key="2">
    <source>
        <dbReference type="Proteomes" id="UP000647860"/>
    </source>
</evidence>
<comment type="caution">
    <text evidence="1">The sequence shown here is derived from an EMBL/GenBank/DDBJ whole genome shotgun (WGS) entry which is preliminary data.</text>
</comment>
<evidence type="ECO:0008006" key="3">
    <source>
        <dbReference type="Google" id="ProtNLM"/>
    </source>
</evidence>
<proteinExistence type="predicted"/>
<evidence type="ECO:0000313" key="1">
    <source>
        <dbReference type="EMBL" id="GIJ17204.1"/>
    </source>
</evidence>